<dbReference type="AlphaFoldDB" id="A0A940XGT8"/>
<dbReference type="InterPro" id="IPR025535">
    <property type="entry name" value="DUF4421"/>
</dbReference>
<accession>A0A940XGT8</accession>
<protein>
    <submittedName>
        <fullName evidence="1">DUF4421 family protein</fullName>
    </submittedName>
</protein>
<evidence type="ECO:0000313" key="2">
    <source>
        <dbReference type="Proteomes" id="UP000675047"/>
    </source>
</evidence>
<dbReference type="Proteomes" id="UP000675047">
    <property type="component" value="Unassembled WGS sequence"/>
</dbReference>
<evidence type="ECO:0000313" key="1">
    <source>
        <dbReference type="EMBL" id="MBP4138968.1"/>
    </source>
</evidence>
<reference evidence="1 2" key="1">
    <citation type="submission" date="2021-03" db="EMBL/GenBank/DDBJ databases">
        <title>Flavobacterium Flabelliformis Sp. Nov. And Flavobacterium Geliluteum Sp. Nov., Two Novel Multidrug Resistant Psychrophilic Species Isolated From Antarctica.</title>
        <authorList>
            <person name="Kralova S."/>
            <person name="Busse H.J."/>
            <person name="Bezdicek M."/>
            <person name="Nykrynova M."/>
            <person name="Kroupova E."/>
            <person name="Krsek D."/>
            <person name="Sedlacek I."/>
        </authorList>
    </citation>
    <scope>NUCLEOTIDE SEQUENCE [LARGE SCALE GENOMIC DNA]</scope>
    <source>
        <strain evidence="1 2">P7388</strain>
    </source>
</reference>
<comment type="caution">
    <text evidence="1">The sequence shown here is derived from an EMBL/GenBank/DDBJ whole genome shotgun (WGS) entry which is preliminary data.</text>
</comment>
<organism evidence="1 2">
    <name type="scientific">Flavobacterium geliluteum</name>
    <dbReference type="NCBI Taxonomy" id="2816120"/>
    <lineage>
        <taxon>Bacteria</taxon>
        <taxon>Pseudomonadati</taxon>
        <taxon>Bacteroidota</taxon>
        <taxon>Flavobacteriia</taxon>
        <taxon>Flavobacteriales</taxon>
        <taxon>Flavobacteriaceae</taxon>
        <taxon>Flavobacterium</taxon>
    </lineage>
</organism>
<name>A0A940XGT8_9FLAO</name>
<proteinExistence type="predicted"/>
<gene>
    <name evidence="1" type="ORF">J3495_12855</name>
</gene>
<dbReference type="EMBL" id="JAGFBV010000020">
    <property type="protein sequence ID" value="MBP4138968.1"/>
    <property type="molecule type" value="Genomic_DNA"/>
</dbReference>
<dbReference type="Pfam" id="PF14391">
    <property type="entry name" value="DUF4421"/>
    <property type="match status" value="1"/>
</dbReference>
<sequence length="314" mass="36302">MDLKMIYIVFFGGVCGSFAQNDSLQNHYFKSYNDKITASLYYLDTSNNFQIGFTSDNQKKYIDLIPNRKEQLGVSLSYKFIDMSFGYSPRFFDVNKDNSDSKLFSFNTRFYYKKWMQSFTFINQKGFYASEENFEVAFPRMRTTKIGGTTSYIFNDQFSYKTLVNQNEWQTKSSGSFIPNFSFYYTNLNLNNEPNSSNGDIYVLSLAPSYFYNFVISNRFLIGAGIAFGAGINSIDGDVSALYELDLNLKLAYNKDSFFAFASLNNLNFVQKESPSNRLNDNISTIKLSLGYRFDPPNKVQEVYEKINQKIKIE</sequence>
<keyword evidence="2" id="KW-1185">Reference proteome</keyword>